<sequence>GSDWLDLIEQSLLTRYVNEPLDLKPGGSRLLLQIKGDTRSRVRSTHDSYSEDTYRILLQQYCKLEQEMGQVAEAWLECQKRLDDYVDEQVAMKTKQHLLKEDWEVFKQRHFIEELNGKKAISGENNFTETMRHLLSSRLSISDCPNCNYRRRCTCDDCSLSHILMCGIMDSPVTDDLQSNHLPLQMDSAPDYFSEIHVPSMSSGSSGSTSTSPFTVQQIDRPRLIVTDNNSGPPFVIENEDVTPVSEKLGELYSTHHYDNADIVGNVNGIHKQFNGVVKNVTLKFESPQGSSSSSNSSEADAEEADEENGSSLAGIQAGDLLLGRNMIRKDEAERDGPLASYSALQANLGPACCECHACSQEAPGSSSPGPEVRSLPAGHQYGIPEKPAHPALHLYPHIHGQRPAHAVPHVPPPLLHPSLYTASPFAQNKALVQNHANDQHILSTSFQDYLYPSGFGSPADQKSSKFLSIWGSEVMHEKDRNGSTFLQDTFPGEGMPLSELGPNVLPVTSRNEEMTITDSKKQENTSKKKCLYHFQDAFMDPHKVVMATSSATSSVSCTATTVQSSSNQFKVSSKRSSSTGDMFHNISSKDHRCPMSAASQRNSTSVAPLSTLSSVMLSSPSAAHLPSPNAPSFSRVISTAPCFVDPHPGLCPTTVTSPAAKEDVLSAPSSVCSDPDCEGSSLCDQQNGDGEDSQDEGSCSGHSSCTSASTGQKEGKYCDCCYCEFFGHGGPPAAPTSRNYAEMREKLRLRLTKRKEGQPRKPELSSDKENVVDHRKVEDLLQFINSPEAKPVSSTRTAKRARHRQKRLKEKAHLEADAREQETHPLLEQPCPKEEAAQQPRESRAVKKKKKERGSTSCQTAQVHSQECQAMREPFPGAPGSIQKELLDKREASPDSTAKRASHGEPGPASDGFCEQPSPADGKDSKGLFKPEKPHEPLSLLLNIMHHQTEDKNKQQITQISKLFAQQLKKPSKMTYIQPNIKNKMQSKPQVTELQSFAVSRKEEKKLTAHKTKQLNSVTKSPFRRGSFFPSEELHNALFLQDCPQTKGKSKKSKKKKSGKGNSSIGKPSLTDDVFLPKDVDLDNVEMDATEREVEYFKRFCLDSARQTRQRLSINWSNFSLKKTTLAAQ</sequence>
<name>A0A8D2L998_VARKO</name>
<gene>
    <name evidence="6" type="primary">FAM193A</name>
</gene>
<feature type="domain" description="FAM193 C-terminal" evidence="5">
    <location>
        <begin position="1073"/>
        <end position="1129"/>
    </location>
</feature>
<evidence type="ECO:0000256" key="4">
    <source>
        <dbReference type="SAM" id="MobiDB-lite"/>
    </source>
</evidence>
<feature type="compositionally biased region" description="Basic and acidic residues" evidence="4">
    <location>
        <begin position="751"/>
        <end position="780"/>
    </location>
</feature>
<protein>
    <submittedName>
        <fullName evidence="6">Family with sequence similarity 193 member A</fullName>
    </submittedName>
</protein>
<dbReference type="PANTHER" id="PTHR15109">
    <property type="entry name" value="AGAP004327-PA"/>
    <property type="match status" value="1"/>
</dbReference>
<comment type="similarity">
    <text evidence="1">Belongs to the FAM193 family.</text>
</comment>
<dbReference type="Pfam" id="PF15914">
    <property type="entry name" value="FAM193_C"/>
    <property type="match status" value="1"/>
</dbReference>
<keyword evidence="7" id="KW-1185">Reference proteome</keyword>
<evidence type="ECO:0000256" key="2">
    <source>
        <dbReference type="ARBA" id="ARBA00022553"/>
    </source>
</evidence>
<feature type="region of interest" description="Disordered" evidence="4">
    <location>
        <begin position="684"/>
        <end position="714"/>
    </location>
</feature>
<evidence type="ECO:0000256" key="3">
    <source>
        <dbReference type="ARBA" id="ARBA00023054"/>
    </source>
</evidence>
<dbReference type="PANTHER" id="PTHR15109:SF2">
    <property type="entry name" value="PROTEIN FAM193A"/>
    <property type="match status" value="1"/>
</dbReference>
<feature type="region of interest" description="Disordered" evidence="4">
    <location>
        <begin position="751"/>
        <end position="936"/>
    </location>
</feature>
<keyword evidence="2" id="KW-0597">Phosphoprotein</keyword>
<feature type="compositionally biased region" description="Polar residues" evidence="4">
    <location>
        <begin position="856"/>
        <end position="869"/>
    </location>
</feature>
<keyword evidence="3" id="KW-0175">Coiled coil</keyword>
<organism evidence="6 7">
    <name type="scientific">Varanus komodoensis</name>
    <name type="common">Komodo dragon</name>
    <dbReference type="NCBI Taxonomy" id="61221"/>
    <lineage>
        <taxon>Eukaryota</taxon>
        <taxon>Metazoa</taxon>
        <taxon>Chordata</taxon>
        <taxon>Craniata</taxon>
        <taxon>Vertebrata</taxon>
        <taxon>Euteleostomi</taxon>
        <taxon>Lepidosauria</taxon>
        <taxon>Squamata</taxon>
        <taxon>Bifurcata</taxon>
        <taxon>Unidentata</taxon>
        <taxon>Episquamata</taxon>
        <taxon>Toxicofera</taxon>
        <taxon>Anguimorpha</taxon>
        <taxon>Paleoanguimorpha</taxon>
        <taxon>Varanoidea</taxon>
        <taxon>Varanidae</taxon>
        <taxon>Varanus</taxon>
    </lineage>
</organism>
<reference evidence="6" key="2">
    <citation type="submission" date="2025-09" db="UniProtKB">
        <authorList>
            <consortium name="Ensembl"/>
        </authorList>
    </citation>
    <scope>IDENTIFICATION</scope>
</reference>
<dbReference type="InterPro" id="IPR031802">
    <property type="entry name" value="FAM193_C"/>
</dbReference>
<feature type="compositionally biased region" description="Basic residues" evidence="4">
    <location>
        <begin position="798"/>
        <end position="811"/>
    </location>
</feature>
<dbReference type="OMA" id="XALPPAP"/>
<dbReference type="Proteomes" id="UP000694545">
    <property type="component" value="Unplaced"/>
</dbReference>
<feature type="compositionally biased region" description="Basic and acidic residues" evidence="4">
    <location>
        <begin position="812"/>
        <end position="846"/>
    </location>
</feature>
<evidence type="ECO:0000256" key="1">
    <source>
        <dbReference type="ARBA" id="ARBA00009689"/>
    </source>
</evidence>
<proteinExistence type="inferred from homology"/>
<feature type="compositionally biased region" description="Acidic residues" evidence="4">
    <location>
        <begin position="300"/>
        <end position="309"/>
    </location>
</feature>
<dbReference type="AlphaFoldDB" id="A0A8D2L998"/>
<feature type="compositionally biased region" description="Basic residues" evidence="4">
    <location>
        <begin position="1049"/>
        <end position="1060"/>
    </location>
</feature>
<evidence type="ECO:0000259" key="5">
    <source>
        <dbReference type="Pfam" id="PF15914"/>
    </source>
</evidence>
<feature type="compositionally biased region" description="Low complexity" evidence="4">
    <location>
        <begin position="290"/>
        <end position="299"/>
    </location>
</feature>
<evidence type="ECO:0000313" key="7">
    <source>
        <dbReference type="Proteomes" id="UP000694545"/>
    </source>
</evidence>
<reference evidence="6" key="1">
    <citation type="submission" date="2025-08" db="UniProtKB">
        <authorList>
            <consortium name="Ensembl"/>
        </authorList>
    </citation>
    <scope>IDENTIFICATION</scope>
</reference>
<dbReference type="Ensembl" id="ENSVKKT00000019003.1">
    <property type="protein sequence ID" value="ENSVKKP00000018540.1"/>
    <property type="gene ID" value="ENSVKKG00000012620.1"/>
</dbReference>
<feature type="region of interest" description="Disordered" evidence="4">
    <location>
        <begin position="286"/>
        <end position="316"/>
    </location>
</feature>
<evidence type="ECO:0000313" key="6">
    <source>
        <dbReference type="Ensembl" id="ENSVKKP00000018540.1"/>
    </source>
</evidence>
<dbReference type="InterPro" id="IPR029717">
    <property type="entry name" value="FAM193"/>
</dbReference>
<accession>A0A8D2L998</accession>
<feature type="region of interest" description="Disordered" evidence="4">
    <location>
        <begin position="1041"/>
        <end position="1071"/>
    </location>
</feature>
<feature type="compositionally biased region" description="Basic and acidic residues" evidence="4">
    <location>
        <begin position="922"/>
        <end position="936"/>
    </location>
</feature>
<feature type="compositionally biased region" description="Low complexity" evidence="4">
    <location>
        <begin position="698"/>
        <end position="712"/>
    </location>
</feature>